<gene>
    <name evidence="18" type="ORF">GCM10007140_24970</name>
</gene>
<keyword evidence="9" id="KW-0573">Peptidoglycan synthesis</keyword>
<keyword evidence="19" id="KW-1185">Reference proteome</keyword>
<dbReference type="Gene3D" id="3.40.710.10">
    <property type="entry name" value="DD-peptidase/beta-lactamase superfamily"/>
    <property type="match status" value="1"/>
</dbReference>
<evidence type="ECO:0000313" key="18">
    <source>
        <dbReference type="EMBL" id="GGE74073.1"/>
    </source>
</evidence>
<dbReference type="RefSeq" id="WP_188388825.1">
    <property type="nucleotide sequence ID" value="NZ_BMFK01000002.1"/>
</dbReference>
<dbReference type="GO" id="GO:0008360">
    <property type="term" value="P:regulation of cell shape"/>
    <property type="evidence" value="ECO:0007669"/>
    <property type="project" value="UniProtKB-KW"/>
</dbReference>
<dbReference type="Pfam" id="PF00905">
    <property type="entry name" value="Transpeptidase"/>
    <property type="match status" value="1"/>
</dbReference>
<dbReference type="GO" id="GO:0008658">
    <property type="term" value="F:penicillin binding"/>
    <property type="evidence" value="ECO:0007669"/>
    <property type="project" value="InterPro"/>
</dbReference>
<evidence type="ECO:0000256" key="15">
    <source>
        <dbReference type="SAM" id="Phobius"/>
    </source>
</evidence>
<dbReference type="EC" id="3.4.16.4" evidence="5"/>
<comment type="pathway">
    <text evidence="3">Cell wall biogenesis; peptidoglycan biosynthesis.</text>
</comment>
<feature type="domain" description="Penicillin-binding protein transpeptidase" evidence="16">
    <location>
        <begin position="346"/>
        <end position="680"/>
    </location>
</feature>
<dbReference type="InterPro" id="IPR001460">
    <property type="entry name" value="PCN-bd_Tpept"/>
</dbReference>
<dbReference type="GO" id="GO:0005886">
    <property type="term" value="C:plasma membrane"/>
    <property type="evidence" value="ECO:0007669"/>
    <property type="project" value="UniProtKB-SubCell"/>
</dbReference>
<evidence type="ECO:0000256" key="7">
    <source>
        <dbReference type="ARBA" id="ARBA00022692"/>
    </source>
</evidence>
<dbReference type="PANTHER" id="PTHR30627:SF2">
    <property type="entry name" value="PEPTIDOGLYCAN D,D-TRANSPEPTIDASE MRDA"/>
    <property type="match status" value="1"/>
</dbReference>
<evidence type="ECO:0000256" key="3">
    <source>
        <dbReference type="ARBA" id="ARBA00004752"/>
    </source>
</evidence>
<evidence type="ECO:0000256" key="4">
    <source>
        <dbReference type="ARBA" id="ARBA00007171"/>
    </source>
</evidence>
<dbReference type="Gene3D" id="1.10.10.1230">
    <property type="entry name" value="Penicillin-binding protein, N-terminal non-catalytic domain, head sub-domain"/>
    <property type="match status" value="1"/>
</dbReference>
<dbReference type="SUPFAM" id="SSF56601">
    <property type="entry name" value="beta-lactamase/transpeptidase-like"/>
    <property type="match status" value="1"/>
</dbReference>
<evidence type="ECO:0000256" key="5">
    <source>
        <dbReference type="ARBA" id="ARBA00012448"/>
    </source>
</evidence>
<keyword evidence="11 15" id="KW-0472">Membrane</keyword>
<evidence type="ECO:0000259" key="16">
    <source>
        <dbReference type="Pfam" id="PF00905"/>
    </source>
</evidence>
<keyword evidence="8" id="KW-0133">Cell shape</keyword>
<dbReference type="SUPFAM" id="SSF56519">
    <property type="entry name" value="Penicillin binding protein dimerisation domain"/>
    <property type="match status" value="1"/>
</dbReference>
<evidence type="ECO:0000256" key="1">
    <source>
        <dbReference type="ARBA" id="ARBA00004167"/>
    </source>
</evidence>
<evidence type="ECO:0000256" key="11">
    <source>
        <dbReference type="ARBA" id="ARBA00023136"/>
    </source>
</evidence>
<organism evidence="18 19">
    <name type="scientific">Priestia taiwanensis</name>
    <dbReference type="NCBI Taxonomy" id="1347902"/>
    <lineage>
        <taxon>Bacteria</taxon>
        <taxon>Bacillati</taxon>
        <taxon>Bacillota</taxon>
        <taxon>Bacilli</taxon>
        <taxon>Bacillales</taxon>
        <taxon>Bacillaceae</taxon>
        <taxon>Priestia</taxon>
    </lineage>
</organism>
<evidence type="ECO:0000256" key="9">
    <source>
        <dbReference type="ARBA" id="ARBA00022984"/>
    </source>
</evidence>
<evidence type="ECO:0000256" key="6">
    <source>
        <dbReference type="ARBA" id="ARBA00022475"/>
    </source>
</evidence>
<dbReference type="InterPro" id="IPR036138">
    <property type="entry name" value="PBP_dimer_sf"/>
</dbReference>
<accession>A0A917EQ60</accession>
<evidence type="ECO:0000256" key="8">
    <source>
        <dbReference type="ARBA" id="ARBA00022960"/>
    </source>
</evidence>
<keyword evidence="6" id="KW-1003">Cell membrane</keyword>
<dbReference type="GO" id="GO:0071555">
    <property type="term" value="P:cell wall organization"/>
    <property type="evidence" value="ECO:0007669"/>
    <property type="project" value="UniProtKB-KW"/>
</dbReference>
<comment type="catalytic activity">
    <reaction evidence="13">
        <text>Preferential cleavage: (Ac)2-L-Lys-D-Ala-|-D-Ala. Also transpeptidation of peptidyl-alanyl moieties that are N-acyl substituents of D-alanine.</text>
        <dbReference type="EC" id="3.4.16.4"/>
    </reaction>
</comment>
<proteinExistence type="inferred from homology"/>
<feature type="domain" description="Penicillin-binding protein dimerisation" evidence="17">
    <location>
        <begin position="59"/>
        <end position="295"/>
    </location>
</feature>
<dbReference type="GO" id="GO:0009002">
    <property type="term" value="F:serine-type D-Ala-D-Ala carboxypeptidase activity"/>
    <property type="evidence" value="ECO:0007669"/>
    <property type="project" value="UniProtKB-EC"/>
</dbReference>
<dbReference type="InterPro" id="IPR005311">
    <property type="entry name" value="PBP_dimer"/>
</dbReference>
<dbReference type="GO" id="GO:0071972">
    <property type="term" value="F:peptidoglycan L,D-transpeptidase activity"/>
    <property type="evidence" value="ECO:0007669"/>
    <property type="project" value="TreeGrafter"/>
</dbReference>
<sequence length="763" mass="85743">MKKEKQKKNHVPIRLNILFLIVFLLFSVLIVQLANVQIVKNEDFKKEVARQGNSTVSMSVPRGKIYDHNGKVVVDNEQQRAITYTRYTNVANKDMLTIAKDLAKYIDVPTDKIQQRDKKDYWLITRDEEGDKLVSKEEQKALKEQKKTDDDIYKLRLERVTDAKLAELDDELEIVSIFSKMKSGYKMTPQIIKNEEVTDAEFAIVSERLESLPGVDVTSDWKRSYPNGDALRSVLGSVSKDNEGLPSENLQYYLVRDYNRNDRVGKSYIEQQYEDVLHGKKKKVKTNLDKDGKTVLDTEVIYPGESGSNLNLTFDAELQAAVEEIIIDEMKKYKQKPGYDVMDRAFVVMMDPYTGEVRTMAGKQIDEKGEFKDYALGTMSSAYQMGSVVKGATVLTGYQTGAIKENQVIRDQPYYFGSSEKPKKSWISNPNGMGEINDLEALKRSSNVYMFRIVMNMMKAGPYTKGMPLPLPGETNVFEDLRYYFGQFGLGVPTGIDLPNEALGFKGEGENPGLALDIGIGQYDTYTTLQLAQYISTIANGGYRMKPQILHSITEASNKPDEPQRVIETIDPVVMNRIDMPLSQIKRVQEGFRMVGQSGGTASAFFGSPHNPALKTGTAESRTKHNDTYVDTYNYTLVGYAPYETAEQKPEIAFAVAVPGVRQTARDNKIAQDIGKRAMEKYFELKKARGLNGKLPNEESNTQSQSGTDSSTNNEQPDTSGQVENNEQIGNNNESEQNEQDNMQQEVGTPPATREESDSENSG</sequence>
<comment type="subcellular location">
    <subcellularLocation>
        <location evidence="2">Cell membrane</location>
    </subcellularLocation>
    <subcellularLocation>
        <location evidence="1">Membrane</location>
        <topology evidence="1">Single-pass membrane protein</topology>
    </subcellularLocation>
</comment>
<dbReference type="InterPro" id="IPR050515">
    <property type="entry name" value="Beta-lactam/transpept"/>
</dbReference>
<keyword evidence="10 15" id="KW-1133">Transmembrane helix</keyword>
<evidence type="ECO:0000256" key="12">
    <source>
        <dbReference type="ARBA" id="ARBA00023316"/>
    </source>
</evidence>
<dbReference type="PANTHER" id="PTHR30627">
    <property type="entry name" value="PEPTIDOGLYCAN D,D-TRANSPEPTIDASE"/>
    <property type="match status" value="1"/>
</dbReference>
<evidence type="ECO:0000256" key="2">
    <source>
        <dbReference type="ARBA" id="ARBA00004236"/>
    </source>
</evidence>
<reference evidence="18" key="2">
    <citation type="submission" date="2020-09" db="EMBL/GenBank/DDBJ databases">
        <authorList>
            <person name="Sun Q."/>
            <person name="Zhou Y."/>
        </authorList>
    </citation>
    <scope>NUCLEOTIDE SEQUENCE</scope>
    <source>
        <strain evidence="18">CGMCC 1.12698</strain>
    </source>
</reference>
<feature type="transmembrane region" description="Helical" evidence="15">
    <location>
        <begin position="12"/>
        <end position="34"/>
    </location>
</feature>
<evidence type="ECO:0000259" key="17">
    <source>
        <dbReference type="Pfam" id="PF03717"/>
    </source>
</evidence>
<feature type="region of interest" description="Disordered" evidence="14">
    <location>
        <begin position="689"/>
        <end position="763"/>
    </location>
</feature>
<reference evidence="18" key="1">
    <citation type="journal article" date="2014" name="Int. J. Syst. Evol. Microbiol.">
        <title>Complete genome sequence of Corynebacterium casei LMG S-19264T (=DSM 44701T), isolated from a smear-ripened cheese.</title>
        <authorList>
            <consortium name="US DOE Joint Genome Institute (JGI-PGF)"/>
            <person name="Walter F."/>
            <person name="Albersmeier A."/>
            <person name="Kalinowski J."/>
            <person name="Ruckert C."/>
        </authorList>
    </citation>
    <scope>NUCLEOTIDE SEQUENCE</scope>
    <source>
        <strain evidence="18">CGMCC 1.12698</strain>
    </source>
</reference>
<dbReference type="Pfam" id="PF03717">
    <property type="entry name" value="PBP_dimer"/>
    <property type="match status" value="1"/>
</dbReference>
<evidence type="ECO:0000313" key="19">
    <source>
        <dbReference type="Proteomes" id="UP000605259"/>
    </source>
</evidence>
<evidence type="ECO:0000256" key="10">
    <source>
        <dbReference type="ARBA" id="ARBA00022989"/>
    </source>
</evidence>
<feature type="compositionally biased region" description="Polar residues" evidence="14">
    <location>
        <begin position="698"/>
        <end position="721"/>
    </location>
</feature>
<comment type="similarity">
    <text evidence="4">Belongs to the transpeptidase family.</text>
</comment>
<evidence type="ECO:0000256" key="13">
    <source>
        <dbReference type="ARBA" id="ARBA00034000"/>
    </source>
</evidence>
<protein>
    <recommendedName>
        <fullName evidence="5">serine-type D-Ala-D-Ala carboxypeptidase</fullName>
        <ecNumber evidence="5">3.4.16.4</ecNumber>
    </recommendedName>
</protein>
<dbReference type="Gene3D" id="3.90.1310.10">
    <property type="entry name" value="Penicillin-binding protein 2a (Domain 2)"/>
    <property type="match status" value="1"/>
</dbReference>
<dbReference type="EMBL" id="BMFK01000002">
    <property type="protein sequence ID" value="GGE74073.1"/>
    <property type="molecule type" value="Genomic_DNA"/>
</dbReference>
<keyword evidence="12" id="KW-0961">Cell wall biogenesis/degradation</keyword>
<evidence type="ECO:0000256" key="14">
    <source>
        <dbReference type="SAM" id="MobiDB-lite"/>
    </source>
</evidence>
<comment type="caution">
    <text evidence="18">The sequence shown here is derived from an EMBL/GenBank/DDBJ whole genome shotgun (WGS) entry which is preliminary data.</text>
</comment>
<dbReference type="Proteomes" id="UP000605259">
    <property type="component" value="Unassembled WGS sequence"/>
</dbReference>
<dbReference type="GO" id="GO:0009252">
    <property type="term" value="P:peptidoglycan biosynthetic process"/>
    <property type="evidence" value="ECO:0007669"/>
    <property type="project" value="UniProtKB-KW"/>
</dbReference>
<name>A0A917EQ60_9BACI</name>
<dbReference type="InterPro" id="IPR012338">
    <property type="entry name" value="Beta-lactam/transpept-like"/>
</dbReference>
<keyword evidence="7 15" id="KW-0812">Transmembrane</keyword>
<feature type="compositionally biased region" description="Low complexity" evidence="14">
    <location>
        <begin position="722"/>
        <end position="746"/>
    </location>
</feature>
<dbReference type="AlphaFoldDB" id="A0A917EQ60"/>